<dbReference type="GO" id="GO:0102130">
    <property type="term" value="F:malonyl-CoA methyltransferase activity"/>
    <property type="evidence" value="ECO:0007669"/>
    <property type="project" value="UniProtKB-EC"/>
</dbReference>
<comment type="function">
    <text evidence="8">Converts the free carboxyl group of a malonyl-thioester to its methyl ester by transfer of a methyl group from S-adenosyl-L-methionine (SAM). It allows to synthesize pimeloyl-ACP via the fatty acid synthetic pathway.</text>
</comment>
<evidence type="ECO:0000256" key="8">
    <source>
        <dbReference type="HAMAP-Rule" id="MF_00835"/>
    </source>
</evidence>
<proteinExistence type="inferred from homology"/>
<dbReference type="InterPro" id="IPR029063">
    <property type="entry name" value="SAM-dependent_MTases_sf"/>
</dbReference>
<dbReference type="HAMAP" id="MF_00835">
    <property type="entry name" value="BioC"/>
    <property type="match status" value="1"/>
</dbReference>
<sequence>MERYHSFKRLIATRFQKALSSYEDNALAQKEAVKELIDNLLNIIPKGTIIPQVLEIGCGTGLLSRKIAEVFQIKNYTLNDLFEDAITIAKEQIEKDTTCHLICQDAETLDLPKEQYSLIVSSSAIQWFKNPPLFFDNMSKSLAKDGLLAISTYAPGTMKEFSTLTGKGLIYPKIEELKEMLSKKYDLLKMYQREIVIPFDSPYEVLKHIKHTGVSANNTLEDLNFWTPSKLKSFVNQYQNEYKIEGTSKVSLTYKPIFILAKHKKKLASH</sequence>
<evidence type="ECO:0000256" key="5">
    <source>
        <dbReference type="ARBA" id="ARBA00022679"/>
    </source>
</evidence>
<dbReference type="EMBL" id="JBHSGO010000033">
    <property type="protein sequence ID" value="MFC4665318.1"/>
    <property type="molecule type" value="Genomic_DNA"/>
</dbReference>
<dbReference type="Pfam" id="PF08241">
    <property type="entry name" value="Methyltransf_11"/>
    <property type="match status" value="1"/>
</dbReference>
<keyword evidence="7 8" id="KW-0093">Biotin biosynthesis</keyword>
<protein>
    <recommendedName>
        <fullName evidence="3 8">Malonyl-[acyl-carrier protein] O-methyltransferase</fullName>
        <shortName evidence="8">Malonyl-ACP O-methyltransferase</shortName>
        <ecNumber evidence="3 8">2.1.1.197</ecNumber>
    </recommendedName>
    <alternativeName>
        <fullName evidence="8">Biotin synthesis protein BioC</fullName>
    </alternativeName>
</protein>
<dbReference type="SUPFAM" id="SSF53335">
    <property type="entry name" value="S-adenosyl-L-methionine-dependent methyltransferases"/>
    <property type="match status" value="1"/>
</dbReference>
<evidence type="ECO:0000256" key="2">
    <source>
        <dbReference type="ARBA" id="ARBA00004746"/>
    </source>
</evidence>
<comment type="catalytic activity">
    <reaction evidence="1 8">
        <text>malonyl-[ACP] + S-adenosyl-L-methionine = malonyl-[ACP] methyl ester + S-adenosyl-L-homocysteine</text>
        <dbReference type="Rhea" id="RHEA:17105"/>
        <dbReference type="Rhea" id="RHEA-COMP:9623"/>
        <dbReference type="Rhea" id="RHEA-COMP:9954"/>
        <dbReference type="ChEBI" id="CHEBI:57856"/>
        <dbReference type="ChEBI" id="CHEBI:59789"/>
        <dbReference type="ChEBI" id="CHEBI:78449"/>
        <dbReference type="ChEBI" id="CHEBI:78845"/>
        <dbReference type="EC" id="2.1.1.197"/>
    </reaction>
</comment>
<evidence type="ECO:0000256" key="3">
    <source>
        <dbReference type="ARBA" id="ARBA00012327"/>
    </source>
</evidence>
<dbReference type="InterPro" id="IPR013216">
    <property type="entry name" value="Methyltransf_11"/>
</dbReference>
<comment type="caution">
    <text evidence="10">The sequence shown here is derived from an EMBL/GenBank/DDBJ whole genome shotgun (WGS) entry which is preliminary data.</text>
</comment>
<dbReference type="EC" id="2.1.1.197" evidence="3 8"/>
<dbReference type="PANTHER" id="PTHR43861:SF6">
    <property type="entry name" value="METHYLTRANSFERASE TYPE 11"/>
    <property type="match status" value="1"/>
</dbReference>
<evidence type="ECO:0000256" key="7">
    <source>
        <dbReference type="ARBA" id="ARBA00022756"/>
    </source>
</evidence>
<dbReference type="GO" id="GO:0032259">
    <property type="term" value="P:methylation"/>
    <property type="evidence" value="ECO:0007669"/>
    <property type="project" value="UniProtKB-KW"/>
</dbReference>
<name>A0ABV9K636_9PORP</name>
<evidence type="ECO:0000256" key="4">
    <source>
        <dbReference type="ARBA" id="ARBA00022603"/>
    </source>
</evidence>
<evidence type="ECO:0000313" key="10">
    <source>
        <dbReference type="EMBL" id="MFC4665318.1"/>
    </source>
</evidence>
<evidence type="ECO:0000313" key="11">
    <source>
        <dbReference type="Proteomes" id="UP001596020"/>
    </source>
</evidence>
<organism evidence="10 11">
    <name type="scientific">Falsiporphyromonas endometrii</name>
    <dbReference type="NCBI Taxonomy" id="1387297"/>
    <lineage>
        <taxon>Bacteria</taxon>
        <taxon>Pseudomonadati</taxon>
        <taxon>Bacteroidota</taxon>
        <taxon>Bacteroidia</taxon>
        <taxon>Bacteroidales</taxon>
        <taxon>Porphyromonadaceae</taxon>
        <taxon>Falsiporphyromonas</taxon>
    </lineage>
</organism>
<dbReference type="Proteomes" id="UP001596020">
    <property type="component" value="Unassembled WGS sequence"/>
</dbReference>
<keyword evidence="6 8" id="KW-0949">S-adenosyl-L-methionine</keyword>
<dbReference type="NCBIfam" id="TIGR02072">
    <property type="entry name" value="BioC"/>
    <property type="match status" value="1"/>
</dbReference>
<keyword evidence="11" id="KW-1185">Reference proteome</keyword>
<evidence type="ECO:0000256" key="6">
    <source>
        <dbReference type="ARBA" id="ARBA00022691"/>
    </source>
</evidence>
<keyword evidence="5 8" id="KW-0808">Transferase</keyword>
<dbReference type="PANTHER" id="PTHR43861">
    <property type="entry name" value="TRANS-ACONITATE 2-METHYLTRANSFERASE-RELATED"/>
    <property type="match status" value="1"/>
</dbReference>
<dbReference type="Gene3D" id="3.40.50.150">
    <property type="entry name" value="Vaccinia Virus protein VP39"/>
    <property type="match status" value="1"/>
</dbReference>
<evidence type="ECO:0000259" key="9">
    <source>
        <dbReference type="Pfam" id="PF08241"/>
    </source>
</evidence>
<accession>A0ABV9K636</accession>
<keyword evidence="4 8" id="KW-0489">Methyltransferase</keyword>
<evidence type="ECO:0000256" key="1">
    <source>
        <dbReference type="ARBA" id="ARBA00000852"/>
    </source>
</evidence>
<feature type="domain" description="Methyltransferase type 11" evidence="9">
    <location>
        <begin position="54"/>
        <end position="150"/>
    </location>
</feature>
<gene>
    <name evidence="8 10" type="primary">bioC</name>
    <name evidence="10" type="ORF">ACFO3G_01600</name>
</gene>
<comment type="pathway">
    <text evidence="2 8">Cofactor biosynthesis; biotin biosynthesis.</text>
</comment>
<dbReference type="RefSeq" id="WP_380077337.1">
    <property type="nucleotide sequence ID" value="NZ_JBHSGO010000033.1"/>
</dbReference>
<reference evidence="11" key="1">
    <citation type="journal article" date="2019" name="Int. J. Syst. Evol. Microbiol.">
        <title>The Global Catalogue of Microorganisms (GCM) 10K type strain sequencing project: providing services to taxonomists for standard genome sequencing and annotation.</title>
        <authorList>
            <consortium name="The Broad Institute Genomics Platform"/>
            <consortium name="The Broad Institute Genome Sequencing Center for Infectious Disease"/>
            <person name="Wu L."/>
            <person name="Ma J."/>
        </authorList>
    </citation>
    <scope>NUCLEOTIDE SEQUENCE [LARGE SCALE GENOMIC DNA]</scope>
    <source>
        <strain evidence="11">CGMCC 4.7357</strain>
    </source>
</reference>
<comment type="similarity">
    <text evidence="8">Belongs to the methyltransferase superfamily.</text>
</comment>
<dbReference type="InterPro" id="IPR011814">
    <property type="entry name" value="BioC"/>
</dbReference>
<dbReference type="CDD" id="cd02440">
    <property type="entry name" value="AdoMet_MTases"/>
    <property type="match status" value="1"/>
</dbReference>